<dbReference type="OrthoDB" id="10051290at2759"/>
<dbReference type="AlphaFoldDB" id="A0A5C5FMD4"/>
<reference evidence="3 4" key="1">
    <citation type="submission" date="2019-03" db="EMBL/GenBank/DDBJ databases">
        <title>Rhodosporidium diobovatum UCD-FST 08-225 genome sequencing, assembly, and annotation.</title>
        <authorList>
            <person name="Fakankun I.U."/>
            <person name="Fristensky B."/>
            <person name="Levin D.B."/>
        </authorList>
    </citation>
    <scope>NUCLEOTIDE SEQUENCE [LARGE SCALE GENOMIC DNA]</scope>
    <source>
        <strain evidence="3 4">UCD-FST 08-225</strain>
    </source>
</reference>
<dbReference type="EMBL" id="SOZI01000212">
    <property type="protein sequence ID" value="TNY17356.1"/>
    <property type="molecule type" value="Genomic_DNA"/>
</dbReference>
<dbReference type="PROSITE" id="PS00488">
    <property type="entry name" value="PAL_HISTIDASE"/>
    <property type="match status" value="1"/>
</dbReference>
<comment type="caution">
    <text evidence="3">The sequence shown here is derived from an EMBL/GenBank/DDBJ whole genome shotgun (WGS) entry which is preliminary data.</text>
</comment>
<gene>
    <name evidence="3" type="ORF">DMC30DRAFT_369842</name>
</gene>
<dbReference type="InterPro" id="IPR024083">
    <property type="entry name" value="Fumarase/histidase_N"/>
</dbReference>
<dbReference type="Pfam" id="PF00221">
    <property type="entry name" value="Lyase_aromatic"/>
    <property type="match status" value="1"/>
</dbReference>
<dbReference type="InterPro" id="IPR008948">
    <property type="entry name" value="L-Aspartase-like"/>
</dbReference>
<dbReference type="Gene3D" id="1.10.274.20">
    <property type="entry name" value="Phenylalanine ammonia-lyase 1, domain 3"/>
    <property type="match status" value="1"/>
</dbReference>
<dbReference type="InterPro" id="IPR001106">
    <property type="entry name" value="Aromatic_Lyase"/>
</dbReference>
<keyword evidence="2 3" id="KW-0456">Lyase</keyword>
<proteinExistence type="inferred from homology"/>
<organism evidence="3 4">
    <name type="scientific">Rhodotorula diobovata</name>
    <dbReference type="NCBI Taxonomy" id="5288"/>
    <lineage>
        <taxon>Eukaryota</taxon>
        <taxon>Fungi</taxon>
        <taxon>Dikarya</taxon>
        <taxon>Basidiomycota</taxon>
        <taxon>Pucciniomycotina</taxon>
        <taxon>Microbotryomycetes</taxon>
        <taxon>Sporidiobolales</taxon>
        <taxon>Sporidiobolaceae</taxon>
        <taxon>Rhodotorula</taxon>
    </lineage>
</organism>
<dbReference type="GO" id="GO:0006559">
    <property type="term" value="P:L-phenylalanine catabolic process"/>
    <property type="evidence" value="ECO:0007669"/>
    <property type="project" value="InterPro"/>
</dbReference>
<dbReference type="PANTHER" id="PTHR10362">
    <property type="entry name" value="HISTIDINE AMMONIA-LYASE"/>
    <property type="match status" value="1"/>
</dbReference>
<dbReference type="GO" id="GO:0016841">
    <property type="term" value="F:ammonia-lyase activity"/>
    <property type="evidence" value="ECO:0007669"/>
    <property type="project" value="InterPro"/>
</dbReference>
<evidence type="ECO:0000256" key="2">
    <source>
        <dbReference type="RuleBase" id="RU003954"/>
    </source>
</evidence>
<dbReference type="CDD" id="cd00332">
    <property type="entry name" value="PAL-HAL"/>
    <property type="match status" value="1"/>
</dbReference>
<evidence type="ECO:0000313" key="4">
    <source>
        <dbReference type="Proteomes" id="UP000311382"/>
    </source>
</evidence>
<dbReference type="Proteomes" id="UP000311382">
    <property type="component" value="Unassembled WGS sequence"/>
</dbReference>
<comment type="similarity">
    <text evidence="1 2">Belongs to the PAL/histidase family.</text>
</comment>
<name>A0A5C5FMD4_9BASI</name>
<dbReference type="SUPFAM" id="SSF48557">
    <property type="entry name" value="L-aspartase-like"/>
    <property type="match status" value="1"/>
</dbReference>
<evidence type="ECO:0000256" key="1">
    <source>
        <dbReference type="ARBA" id="ARBA00007238"/>
    </source>
</evidence>
<dbReference type="InterPro" id="IPR005922">
    <property type="entry name" value="Phe_NH3-lyase"/>
</dbReference>
<dbReference type="Gene3D" id="1.10.275.10">
    <property type="entry name" value="Fumarase/aspartase (N-terminal domain)"/>
    <property type="match status" value="1"/>
</dbReference>
<dbReference type="InterPro" id="IPR022313">
    <property type="entry name" value="Phe/His_NH3-lyase_AS"/>
</dbReference>
<dbReference type="Gene3D" id="1.20.200.10">
    <property type="entry name" value="Fumarase/aspartase (Central domain)"/>
    <property type="match status" value="1"/>
</dbReference>
<dbReference type="SMR" id="A0A5C5FMD4"/>
<keyword evidence="4" id="KW-1185">Reference proteome</keyword>
<dbReference type="STRING" id="5288.A0A5C5FMD4"/>
<accession>A0A5C5FMD4</accession>
<dbReference type="InterPro" id="IPR023144">
    <property type="entry name" value="Phe_NH3-lyase_shielding_dom_sf"/>
</dbReference>
<dbReference type="NCBIfam" id="TIGR01226">
    <property type="entry name" value="phe_am_lyase"/>
    <property type="match status" value="1"/>
</dbReference>
<protein>
    <submittedName>
        <fullName evidence="3">L-phenylalanine ammonia-lyase</fullName>
    </submittedName>
</protein>
<evidence type="ECO:0000313" key="3">
    <source>
        <dbReference type="EMBL" id="TNY17356.1"/>
    </source>
</evidence>
<dbReference type="GO" id="GO:0005737">
    <property type="term" value="C:cytoplasm"/>
    <property type="evidence" value="ECO:0007669"/>
    <property type="project" value="InterPro"/>
</dbReference>
<sequence>MAPSLDQFSASVSNVLPSLNSNGHAAPTKVPHKPTSHHVFKGAAVQSSNLDVVRELLSVSVDDTLELGGYSLSPADVVAVARKGRKVAVKDDEAIRNRIDKSVEFLRSQLNNSVYGVTTGFGGSADTRTEDAASLQLALLEHQLCGVLPVDFSGFHLGRGLENSLPLEVVRGAMCIRVNSLTRGHSAVRLSVLEALVNFLNHGMTPIVPLRGSISASGDLSPLSYIAAAITGHPDSKVHVVHEGRERIMLAREAMSLFGLEPVVLGPKEALGLVNGTAVSASMATLALHDSHNLALLSQALTALTVEAMVGHQGSFSTFIHDVARPHPGQVEVARNIRTLLEGSGFAIEHEEHVKVKDDEGILRQDRYPLRTSPQFMGPLVEDMLHAYSVLSLENNTTTDNPLLDVDNKETAHGGNFQSEHASIAMEKTRLAVALIGKLNFTQLTEMLNASMNRGLPSCLAAEEPSLNYHTKGIDIATASYTSELGHLANPVTTFVQPAEMGNQAVNSLALISARRTTEANDVLSLLLASHLYCVLMAVDLRAMELDFKKQFDPELPALLKQHLGDALASDAETAALVSKVKKALAKRLEQTSSYDLEPRWHDAFSYATGVVVEHLSTSSLSLQAVNAWKVACAERAIALTRQVRDTFWSTPVTEAPALSYLAPRTRKLYTFVRDVVGVKARRGDVFLGKQEATIGSSVSRIYEAVKDGRVNKVLVDMLA</sequence>